<name>A0A6L6XVB9_9ACTN</name>
<feature type="transmembrane region" description="Helical" evidence="1">
    <location>
        <begin position="215"/>
        <end position="238"/>
    </location>
</feature>
<keyword evidence="3" id="KW-1185">Reference proteome</keyword>
<feature type="transmembrane region" description="Helical" evidence="1">
    <location>
        <begin position="282"/>
        <end position="307"/>
    </location>
</feature>
<feature type="transmembrane region" description="Helical" evidence="1">
    <location>
        <begin position="9"/>
        <end position="29"/>
    </location>
</feature>
<feature type="transmembrane region" description="Helical" evidence="1">
    <location>
        <begin position="142"/>
        <end position="161"/>
    </location>
</feature>
<evidence type="ECO:0000256" key="1">
    <source>
        <dbReference type="SAM" id="Phobius"/>
    </source>
</evidence>
<keyword evidence="1" id="KW-0472">Membrane</keyword>
<feature type="transmembrane region" description="Helical" evidence="1">
    <location>
        <begin position="250"/>
        <end position="270"/>
    </location>
</feature>
<dbReference type="AlphaFoldDB" id="A0A6L6XVB9"/>
<evidence type="ECO:0008006" key="4">
    <source>
        <dbReference type="Google" id="ProtNLM"/>
    </source>
</evidence>
<dbReference type="SUPFAM" id="SSF55781">
    <property type="entry name" value="GAF domain-like"/>
    <property type="match status" value="1"/>
</dbReference>
<protein>
    <recommendedName>
        <fullName evidence="4">Histidine kinase N-terminal 7TM region domain-containing protein</fullName>
    </recommendedName>
</protein>
<evidence type="ECO:0000313" key="3">
    <source>
        <dbReference type="Proteomes" id="UP000473525"/>
    </source>
</evidence>
<feature type="transmembrane region" description="Helical" evidence="1">
    <location>
        <begin position="68"/>
        <end position="91"/>
    </location>
</feature>
<keyword evidence="1" id="KW-0812">Transmembrane</keyword>
<gene>
    <name evidence="2" type="ORF">GON03_16275</name>
</gene>
<dbReference type="EMBL" id="WSEK01000004">
    <property type="protein sequence ID" value="MVQ50742.1"/>
    <property type="molecule type" value="Genomic_DNA"/>
</dbReference>
<keyword evidence="1" id="KW-1133">Transmembrane helix</keyword>
<feature type="transmembrane region" description="Helical" evidence="1">
    <location>
        <begin position="181"/>
        <end position="203"/>
    </location>
</feature>
<sequence>MDAARAARALAWFTIAVVAVDVIIGAQAIRLTSQTAVAVHGFPFIDGAVAGSAVMGSLIVSRYPRHPIGWLLSVVGAIGAVSLATEAYAYWIQEDDGPGSAAVGGVFAWISTLCGGQVIIAGLALMFLLAPDGHLLSRRWRWAAWLTGFGALLCLLAVLTTPPASVRLYTDETEMGVPRQLALTVGFLTIIGGLIASVVSMLLRLRRSDGEQRQQLRLIALAAALPTLGVIWMVVVQALNGDRQTWASSLPLFVSYFLLPIIFAVAVLRHRLYELDVFINRTVVVIAGVAFAAVGYTVLVVALGRVVEGTGSGFWLSLLGTAVVALAFQPLRRSVVRLANRLAYGQRAQPYEALSDFSRRLAHAPPPGALMPAVAETAARAVSASGAVASLDVPGGEPLCGTWGDASGPWDHSLQVRLDGRVLGTIGVTLPRGRSLDAADLRLLDAVAKQAAVAFRNTVLASQLAAHVDDLERTTRQLTESRLRLIEADDAARRGLEAAIARDVLPPIADLPARIGRVRAAVGAGDPAAGIGALVADANTALESLRDLSRGVFPTQLARSGLEPALRSMLARTAGAPRLTVDGVAGSRFSPRVEAALYFCCVEATRAGGDVSSLQLWLEDADVHLRIERVDPRGLDLQAITDRLGAAGGTVTVDGDDLLVSVPASPALAETGAGVSPGR</sequence>
<comment type="caution">
    <text evidence="2">The sequence shown here is derived from an EMBL/GenBank/DDBJ whole genome shotgun (WGS) entry which is preliminary data.</text>
</comment>
<feature type="transmembrane region" description="Helical" evidence="1">
    <location>
        <begin position="41"/>
        <end position="61"/>
    </location>
</feature>
<proteinExistence type="predicted"/>
<organism evidence="2 3">
    <name type="scientific">Nocardioides agri</name>
    <dbReference type="NCBI Taxonomy" id="2682843"/>
    <lineage>
        <taxon>Bacteria</taxon>
        <taxon>Bacillati</taxon>
        <taxon>Actinomycetota</taxon>
        <taxon>Actinomycetes</taxon>
        <taxon>Propionibacteriales</taxon>
        <taxon>Nocardioidaceae</taxon>
        <taxon>Nocardioides</taxon>
    </lineage>
</organism>
<feature type="transmembrane region" description="Helical" evidence="1">
    <location>
        <begin position="313"/>
        <end position="331"/>
    </location>
</feature>
<feature type="transmembrane region" description="Helical" evidence="1">
    <location>
        <begin position="106"/>
        <end position="130"/>
    </location>
</feature>
<reference evidence="2 3" key="1">
    <citation type="submission" date="2019-12" db="EMBL/GenBank/DDBJ databases">
        <authorList>
            <person name="Huq M.A."/>
        </authorList>
    </citation>
    <scope>NUCLEOTIDE SEQUENCE [LARGE SCALE GENOMIC DNA]</scope>
    <source>
        <strain evidence="2 3">MAH-18</strain>
    </source>
</reference>
<evidence type="ECO:0000313" key="2">
    <source>
        <dbReference type="EMBL" id="MVQ50742.1"/>
    </source>
</evidence>
<dbReference type="RefSeq" id="WP_157343886.1">
    <property type="nucleotide sequence ID" value="NZ_WSEK01000004.1"/>
</dbReference>
<dbReference type="InterPro" id="IPR029016">
    <property type="entry name" value="GAF-like_dom_sf"/>
</dbReference>
<dbReference type="Gene3D" id="3.30.450.40">
    <property type="match status" value="1"/>
</dbReference>
<accession>A0A6L6XVB9</accession>
<dbReference type="Proteomes" id="UP000473525">
    <property type="component" value="Unassembled WGS sequence"/>
</dbReference>